<keyword evidence="4 8" id="KW-0812">Transmembrane</keyword>
<feature type="transmembrane region" description="Helical" evidence="8">
    <location>
        <begin position="343"/>
        <end position="364"/>
    </location>
</feature>
<dbReference type="InterPro" id="IPR049829">
    <property type="entry name" value="MptA/B-like"/>
</dbReference>
<dbReference type="RefSeq" id="WP_408609968.1">
    <property type="nucleotide sequence ID" value="NZ_CP033972.1"/>
</dbReference>
<feature type="transmembrane region" description="Helical" evidence="8">
    <location>
        <begin position="255"/>
        <end position="277"/>
    </location>
</feature>
<dbReference type="GO" id="GO:0016020">
    <property type="term" value="C:membrane"/>
    <property type="evidence" value="ECO:0007669"/>
    <property type="project" value="UniProtKB-SubCell"/>
</dbReference>
<evidence type="ECO:0000256" key="7">
    <source>
        <dbReference type="ARBA" id="ARBA00043987"/>
    </source>
</evidence>
<comment type="similarity">
    <text evidence="7">Belongs to the MptA/B family.</text>
</comment>
<feature type="transmembrane region" description="Helical" evidence="8">
    <location>
        <begin position="449"/>
        <end position="471"/>
    </location>
</feature>
<dbReference type="EC" id="2.4.1.-" evidence="9"/>
<feature type="transmembrane region" description="Helical" evidence="8">
    <location>
        <begin position="81"/>
        <end position="103"/>
    </location>
</feature>
<proteinExistence type="inferred from homology"/>
<gene>
    <name evidence="9" type="ORF">D7316_00903</name>
</gene>
<feature type="transmembrane region" description="Helical" evidence="8">
    <location>
        <begin position="167"/>
        <end position="186"/>
    </location>
</feature>
<feature type="transmembrane region" description="Helical" evidence="8">
    <location>
        <begin position="571"/>
        <end position="592"/>
    </location>
</feature>
<sequence length="617" mass="66485">MPETTVTRGRGRSLRQSTTLLRRAAAYLGLSRSRHAPGPYAGDTIDRRGDYGKTVARLHDDEREVGPLNEAENRRLLRIKLFGATGSVLLLIGSLGTGAIPVLQNPVAGMRVLSLPSRMWSTALTMSIGGTIMLVVAWLLLGRFAVGRFSVEVRRGRSPERRMTRTQADRTLMLWIAPIIVAPPLLSKDIYSYLAQSAIAFRGMDPYVISPVRGLGVDHVLTRSVPNLWRDTPAPYGPLFLWIGKGITAVTGDNITAAIFLHRLVALVGIALIVWALPRLARRCGVSSVAALWLGAMNPLLILHLVGGIHNEALMLGLMLVGLELSFRAIYGSDRLRRAGSYWPSAAGWTLIAGAAVISASAMVKVTSMLALGFVGIALAQRWGAILPALRHAPIGQWWERSRRSVAALAASAAFYATVLVVVMVGICVGTGLGFGWTSTLSTGDVVRSWMSMPTLLSVTTGRIGVGLGLGDQTQAILEVGRPLGQLVAAVFIVRWMLASLGGRLHPLGALGVSMATVVVFFPFVQAWYLLWAVIPLAAWATRPWFRLTTIAVSAIIAIVVMPTSSNTSGVVLAQGLLAGVIMVAVMTALFFEDLPVHRWWRARRARATAPEKVDVD</sequence>
<evidence type="ECO:0000256" key="4">
    <source>
        <dbReference type="ARBA" id="ARBA00022692"/>
    </source>
</evidence>
<keyword evidence="6 8" id="KW-0472">Membrane</keyword>
<evidence type="ECO:0000256" key="3">
    <source>
        <dbReference type="ARBA" id="ARBA00022679"/>
    </source>
</evidence>
<accession>A0A3G8JIM1</accession>
<feature type="transmembrane region" description="Helical" evidence="8">
    <location>
        <begin position="370"/>
        <end position="390"/>
    </location>
</feature>
<feature type="transmembrane region" description="Helical" evidence="8">
    <location>
        <begin position="508"/>
        <end position="533"/>
    </location>
</feature>
<evidence type="ECO:0000256" key="6">
    <source>
        <dbReference type="ARBA" id="ARBA00023136"/>
    </source>
</evidence>
<dbReference type="AlphaFoldDB" id="A0A3G8JIM1"/>
<feature type="transmembrane region" description="Helical" evidence="8">
    <location>
        <begin position="123"/>
        <end position="146"/>
    </location>
</feature>
<feature type="transmembrane region" description="Helical" evidence="8">
    <location>
        <begin position="313"/>
        <end position="331"/>
    </location>
</feature>
<keyword evidence="2 9" id="KW-0328">Glycosyltransferase</keyword>
<reference evidence="9 10" key="1">
    <citation type="submission" date="2018-11" db="EMBL/GenBank/DDBJ databases">
        <title>Gordonia insulae sp. nov., isolated from an island soil.</title>
        <authorList>
            <person name="Kim Y.S."/>
            <person name="Kim S.B."/>
        </authorList>
    </citation>
    <scope>NUCLEOTIDE SEQUENCE [LARGE SCALE GENOMIC DNA]</scope>
    <source>
        <strain evidence="9 10">MMS17-SY073</strain>
    </source>
</reference>
<feature type="transmembrane region" description="Helical" evidence="8">
    <location>
        <begin position="483"/>
        <end position="502"/>
    </location>
</feature>
<evidence type="ECO:0000256" key="2">
    <source>
        <dbReference type="ARBA" id="ARBA00022676"/>
    </source>
</evidence>
<dbReference type="Pfam" id="PF26314">
    <property type="entry name" value="MptA_B_family"/>
    <property type="match status" value="1"/>
</dbReference>
<dbReference type="KEGG" id="gom:D7316_00903"/>
<dbReference type="Proteomes" id="UP000271469">
    <property type="component" value="Chromosome"/>
</dbReference>
<feature type="transmembrane region" description="Helical" evidence="8">
    <location>
        <begin position="411"/>
        <end position="437"/>
    </location>
</feature>
<name>A0A3G8JIM1_9ACTN</name>
<dbReference type="NCBIfam" id="NF038066">
    <property type="entry name" value="MptB"/>
    <property type="match status" value="1"/>
</dbReference>
<feature type="transmembrane region" description="Helical" evidence="8">
    <location>
        <begin position="289"/>
        <end position="307"/>
    </location>
</feature>
<feature type="transmembrane region" description="Helical" evidence="8">
    <location>
        <begin position="545"/>
        <end position="565"/>
    </location>
</feature>
<dbReference type="GO" id="GO:0016757">
    <property type="term" value="F:glycosyltransferase activity"/>
    <property type="evidence" value="ECO:0007669"/>
    <property type="project" value="UniProtKB-KW"/>
</dbReference>
<keyword evidence="10" id="KW-1185">Reference proteome</keyword>
<evidence type="ECO:0000256" key="5">
    <source>
        <dbReference type="ARBA" id="ARBA00022989"/>
    </source>
</evidence>
<protein>
    <submittedName>
        <fullName evidence="9">Alpha-(1-&gt;6)-mannopyranosyltransferase</fullName>
        <ecNumber evidence="9">2.4.1.-</ecNumber>
    </submittedName>
</protein>
<keyword evidence="5 8" id="KW-1133">Transmembrane helix</keyword>
<evidence type="ECO:0000313" key="9">
    <source>
        <dbReference type="EMBL" id="AZG44319.1"/>
    </source>
</evidence>
<comment type="subcellular location">
    <subcellularLocation>
        <location evidence="1">Membrane</location>
        <topology evidence="1">Multi-pass membrane protein</topology>
    </subcellularLocation>
</comment>
<evidence type="ECO:0000313" key="10">
    <source>
        <dbReference type="Proteomes" id="UP000271469"/>
    </source>
</evidence>
<evidence type="ECO:0000256" key="1">
    <source>
        <dbReference type="ARBA" id="ARBA00004141"/>
    </source>
</evidence>
<keyword evidence="3 9" id="KW-0808">Transferase</keyword>
<dbReference type="EMBL" id="CP033972">
    <property type="protein sequence ID" value="AZG44319.1"/>
    <property type="molecule type" value="Genomic_DNA"/>
</dbReference>
<organism evidence="9 10">
    <name type="scientific">Gordonia insulae</name>
    <dbReference type="NCBI Taxonomy" id="2420509"/>
    <lineage>
        <taxon>Bacteria</taxon>
        <taxon>Bacillati</taxon>
        <taxon>Actinomycetota</taxon>
        <taxon>Actinomycetes</taxon>
        <taxon>Mycobacteriales</taxon>
        <taxon>Gordoniaceae</taxon>
        <taxon>Gordonia</taxon>
    </lineage>
</organism>
<evidence type="ECO:0000256" key="8">
    <source>
        <dbReference type="SAM" id="Phobius"/>
    </source>
</evidence>